<organism evidence="1 2">
    <name type="scientific">Eucalyptus grandis</name>
    <name type="common">Flooded gum</name>
    <dbReference type="NCBI Taxonomy" id="71139"/>
    <lineage>
        <taxon>Eukaryota</taxon>
        <taxon>Viridiplantae</taxon>
        <taxon>Streptophyta</taxon>
        <taxon>Embryophyta</taxon>
        <taxon>Tracheophyta</taxon>
        <taxon>Spermatophyta</taxon>
        <taxon>Magnoliopsida</taxon>
        <taxon>eudicotyledons</taxon>
        <taxon>Gunneridae</taxon>
        <taxon>Pentapetalae</taxon>
        <taxon>rosids</taxon>
        <taxon>malvids</taxon>
        <taxon>Myrtales</taxon>
        <taxon>Myrtaceae</taxon>
        <taxon>Myrtoideae</taxon>
        <taxon>Eucalypteae</taxon>
        <taxon>Eucalyptus</taxon>
    </lineage>
</organism>
<evidence type="ECO:0000313" key="1">
    <source>
        <dbReference type="EMBL" id="KAK3414561.1"/>
    </source>
</evidence>
<reference evidence="1 2" key="1">
    <citation type="journal article" date="2014" name="Nature">
        <title>The genome of Eucalyptus grandis.</title>
        <authorList>
            <person name="Myburg A.A."/>
            <person name="Grattapaglia D."/>
            <person name="Tuskan G.A."/>
            <person name="Hellsten U."/>
            <person name="Hayes R.D."/>
            <person name="Grimwood J."/>
            <person name="Jenkins J."/>
            <person name="Lindquist E."/>
            <person name="Tice H."/>
            <person name="Bauer D."/>
            <person name="Goodstein D.M."/>
            <person name="Dubchak I."/>
            <person name="Poliakov A."/>
            <person name="Mizrachi E."/>
            <person name="Kullan A.R."/>
            <person name="Hussey S.G."/>
            <person name="Pinard D."/>
            <person name="van der Merwe K."/>
            <person name="Singh P."/>
            <person name="van Jaarsveld I."/>
            <person name="Silva-Junior O.B."/>
            <person name="Togawa R.C."/>
            <person name="Pappas M.R."/>
            <person name="Faria D.A."/>
            <person name="Sansaloni C.P."/>
            <person name="Petroli C.D."/>
            <person name="Yang X."/>
            <person name="Ranjan P."/>
            <person name="Tschaplinski T.J."/>
            <person name="Ye C.Y."/>
            <person name="Li T."/>
            <person name="Sterck L."/>
            <person name="Vanneste K."/>
            <person name="Murat F."/>
            <person name="Soler M."/>
            <person name="Clemente H.S."/>
            <person name="Saidi N."/>
            <person name="Cassan-Wang H."/>
            <person name="Dunand C."/>
            <person name="Hefer C.A."/>
            <person name="Bornberg-Bauer E."/>
            <person name="Kersting A.R."/>
            <person name="Vining K."/>
            <person name="Amarasinghe V."/>
            <person name="Ranik M."/>
            <person name="Naithani S."/>
            <person name="Elser J."/>
            <person name="Boyd A.E."/>
            <person name="Liston A."/>
            <person name="Spatafora J.W."/>
            <person name="Dharmwardhana P."/>
            <person name="Raja R."/>
            <person name="Sullivan C."/>
            <person name="Romanel E."/>
            <person name="Alves-Ferreira M."/>
            <person name="Kulheim C."/>
            <person name="Foley W."/>
            <person name="Carocha V."/>
            <person name="Paiva J."/>
            <person name="Kudrna D."/>
            <person name="Brommonschenkel S.H."/>
            <person name="Pasquali G."/>
            <person name="Byrne M."/>
            <person name="Rigault P."/>
            <person name="Tibbits J."/>
            <person name="Spokevicius A."/>
            <person name="Jones R.C."/>
            <person name="Steane D.A."/>
            <person name="Vaillancourt R.E."/>
            <person name="Potts B.M."/>
            <person name="Joubert F."/>
            <person name="Barry K."/>
            <person name="Pappas G.J."/>
            <person name="Strauss S.H."/>
            <person name="Jaiswal P."/>
            <person name="Grima-Pettenati J."/>
            <person name="Salse J."/>
            <person name="Van de Peer Y."/>
            <person name="Rokhsar D.S."/>
            <person name="Schmutz J."/>
        </authorList>
    </citation>
    <scope>NUCLEOTIDE SEQUENCE [LARGE SCALE GENOMIC DNA]</scope>
    <source>
        <strain evidence="2">cv. BRASUZ1</strain>
        <tissue evidence="1">Leaf extractions</tissue>
    </source>
</reference>
<protein>
    <submittedName>
        <fullName evidence="1">Uncharacterized protein</fullName>
    </submittedName>
</protein>
<gene>
    <name evidence="1" type="ORF">EUGRSUZ_H00425</name>
</gene>
<evidence type="ECO:0000313" key="2">
    <source>
        <dbReference type="Proteomes" id="UP000030711"/>
    </source>
</evidence>
<dbReference type="EMBL" id="CM064442">
    <property type="protein sequence ID" value="KAK3414561.1"/>
    <property type="molecule type" value="Genomic_DNA"/>
</dbReference>
<name>A0ACC3JKI9_EUCGR</name>
<accession>A0ACC3JKI9</accession>
<proteinExistence type="predicted"/>
<dbReference type="Proteomes" id="UP000030711">
    <property type="component" value="Chromosome 8"/>
</dbReference>
<sequence length="360" mass="39752">MVEIEVTSREAIKPSSPTPHHLKTFDLCLLDQMTLMYYAPVVFFYPTDQFCTPSLPIERAPSTLKESLPEALARFYPLAGRLNRNNLCVDCNDAGILYVEARACGSLLEFIESPDIGLLDEFLPLHGLAPEPHEEAFLLGIQVSVFPCGGIVIGTSSSHKVIDGTTLSAFLRTWAAIAAGRPDQAMRAECTAAATLFPRSEVMPSNAQVWIGIPFVKPGKSSARRFLFDTKALSTLKELARSKNVPNPTQVEALTGFLWKYAMRASRAVGSVRSRNDCYTFVSWCGMGFNEVDFGLGRPRWISAGNVGDDAFKNVVILVDTWSGDGTEVWIVLEEREMGLLENDGEFREFASPRTRRASL</sequence>
<comment type="caution">
    <text evidence="1">The sequence shown here is derived from an EMBL/GenBank/DDBJ whole genome shotgun (WGS) entry which is preliminary data.</text>
</comment>
<keyword evidence="2" id="KW-1185">Reference proteome</keyword>